<comment type="caution">
    <text evidence="1">The sequence shown here is derived from an EMBL/GenBank/DDBJ whole genome shotgun (WGS) entry which is preliminary data.</text>
</comment>
<accession>A0A443NMW0</accession>
<name>A0A443NMW0_9MAGN</name>
<proteinExistence type="predicted"/>
<keyword evidence="2" id="KW-1185">Reference proteome</keyword>
<organism evidence="1 2">
    <name type="scientific">Cinnamomum micranthum f. kanehirae</name>
    <dbReference type="NCBI Taxonomy" id="337451"/>
    <lineage>
        <taxon>Eukaryota</taxon>
        <taxon>Viridiplantae</taxon>
        <taxon>Streptophyta</taxon>
        <taxon>Embryophyta</taxon>
        <taxon>Tracheophyta</taxon>
        <taxon>Spermatophyta</taxon>
        <taxon>Magnoliopsida</taxon>
        <taxon>Magnoliidae</taxon>
        <taxon>Laurales</taxon>
        <taxon>Lauraceae</taxon>
        <taxon>Cinnamomum</taxon>
    </lineage>
</organism>
<protein>
    <submittedName>
        <fullName evidence="1">Uncharacterized protein</fullName>
    </submittedName>
</protein>
<dbReference type="EMBL" id="QPKB01000003">
    <property type="protein sequence ID" value="RWR79838.1"/>
    <property type="molecule type" value="Genomic_DNA"/>
</dbReference>
<dbReference type="Proteomes" id="UP000283530">
    <property type="component" value="Unassembled WGS sequence"/>
</dbReference>
<sequence length="83" mass="8889">MIGVAVQLEQLSMTISLSAASLLRDYSSFGMSTNWVSASSYLGNSANEDSHSIEIILTSVKVPARYDLVPVILFQFGNSNSSA</sequence>
<gene>
    <name evidence="1" type="ORF">CKAN_00843700</name>
</gene>
<evidence type="ECO:0000313" key="2">
    <source>
        <dbReference type="Proteomes" id="UP000283530"/>
    </source>
</evidence>
<reference evidence="1 2" key="1">
    <citation type="journal article" date="2019" name="Nat. Plants">
        <title>Stout camphor tree genome fills gaps in understanding of flowering plant genome evolution.</title>
        <authorList>
            <person name="Chaw S.M."/>
            <person name="Liu Y.C."/>
            <person name="Wu Y.W."/>
            <person name="Wang H.Y."/>
            <person name="Lin C.I."/>
            <person name="Wu C.S."/>
            <person name="Ke H.M."/>
            <person name="Chang L.Y."/>
            <person name="Hsu C.Y."/>
            <person name="Yang H.T."/>
            <person name="Sudianto E."/>
            <person name="Hsu M.H."/>
            <person name="Wu K.P."/>
            <person name="Wang L.N."/>
            <person name="Leebens-Mack J.H."/>
            <person name="Tsai I.J."/>
        </authorList>
    </citation>
    <scope>NUCLEOTIDE SEQUENCE [LARGE SCALE GENOMIC DNA]</scope>
    <source>
        <strain evidence="2">cv. Chaw 1501</strain>
        <tissue evidence="1">Young leaves</tissue>
    </source>
</reference>
<evidence type="ECO:0000313" key="1">
    <source>
        <dbReference type="EMBL" id="RWR79838.1"/>
    </source>
</evidence>
<dbReference type="AlphaFoldDB" id="A0A443NMW0"/>